<protein>
    <submittedName>
        <fullName evidence="5">23S rRNA (Guanosine(2251)-2'-O)-methyltransferase RlmB</fullName>
    </submittedName>
</protein>
<dbReference type="SMART" id="SM00967">
    <property type="entry name" value="SpoU_sub_bind"/>
    <property type="match status" value="1"/>
</dbReference>
<feature type="compositionally biased region" description="Basic and acidic residues" evidence="3">
    <location>
        <begin position="16"/>
        <end position="32"/>
    </location>
</feature>
<dbReference type="InterPro" id="IPR004441">
    <property type="entry name" value="rRNA_MeTrfase_TrmH"/>
</dbReference>
<dbReference type="Gene3D" id="3.40.1280.10">
    <property type="match status" value="1"/>
</dbReference>
<dbReference type="InterPro" id="IPR029028">
    <property type="entry name" value="Alpha/beta_knot_MTases"/>
</dbReference>
<proteinExistence type="predicted"/>
<keyword evidence="2" id="KW-0808">Transferase</keyword>
<dbReference type="NCBIfam" id="TIGR00186">
    <property type="entry name" value="rRNA_methyl_3"/>
    <property type="match status" value="1"/>
</dbReference>
<evidence type="ECO:0000256" key="3">
    <source>
        <dbReference type="SAM" id="MobiDB-lite"/>
    </source>
</evidence>
<dbReference type="Pfam" id="PF00588">
    <property type="entry name" value="SpoU_methylase"/>
    <property type="match status" value="1"/>
</dbReference>
<keyword evidence="1" id="KW-0489">Methyltransferase</keyword>
<sequence length="285" mass="31141">MRRPRRRTPMPAPFRPKPDRDRPRREGARGDGPRQTSPRRADGTLHHRPGDIDEAVLYGVHPVIEALRNPMRRHRRLLATENGVKRLQEEIGDLPLEPEIVRPSEIDRLLTPDSVHQGLYLVCDPLPSPDLDSLPDDAIVLALDQITDPHNVGAILRSAAAFGAAAVIVTIRHSPAATGVLAKSASGALEHVPLIAVRNLGDALDELGKRGFQRIGFDSDGDTAFEDVTLTRPLVMVMGAEGKGLRQRTRELCDQVARLEVPGAITSLNVSNATAIALYAASRRR</sequence>
<dbReference type="InterPro" id="IPR001537">
    <property type="entry name" value="SpoU_MeTrfase"/>
</dbReference>
<dbReference type="Gene3D" id="3.30.1330.30">
    <property type="match status" value="1"/>
</dbReference>
<dbReference type="SUPFAM" id="SSF55315">
    <property type="entry name" value="L30e-like"/>
    <property type="match status" value="1"/>
</dbReference>
<name>A0ABW0PCA5_9HYPH</name>
<feature type="region of interest" description="Disordered" evidence="3">
    <location>
        <begin position="1"/>
        <end position="50"/>
    </location>
</feature>
<gene>
    <name evidence="5" type="primary">rlmB</name>
    <name evidence="5" type="ORF">ACFPN9_30240</name>
</gene>
<reference evidence="6" key="1">
    <citation type="journal article" date="2019" name="Int. J. Syst. Evol. Microbiol.">
        <title>The Global Catalogue of Microorganisms (GCM) 10K type strain sequencing project: providing services to taxonomists for standard genome sequencing and annotation.</title>
        <authorList>
            <consortium name="The Broad Institute Genomics Platform"/>
            <consortium name="The Broad Institute Genome Sequencing Center for Infectious Disease"/>
            <person name="Wu L."/>
            <person name="Ma J."/>
        </authorList>
    </citation>
    <scope>NUCLEOTIDE SEQUENCE [LARGE SCALE GENOMIC DNA]</scope>
    <source>
        <strain evidence="6">CCUG 43117</strain>
    </source>
</reference>
<evidence type="ECO:0000259" key="4">
    <source>
        <dbReference type="SMART" id="SM00967"/>
    </source>
</evidence>
<dbReference type="InterPro" id="IPR029064">
    <property type="entry name" value="Ribosomal_eL30-like_sf"/>
</dbReference>
<dbReference type="CDD" id="cd18103">
    <property type="entry name" value="SpoU-like_RlmB"/>
    <property type="match status" value="1"/>
</dbReference>
<feature type="compositionally biased region" description="Basic and acidic residues" evidence="3">
    <location>
        <begin position="39"/>
        <end position="50"/>
    </location>
</feature>
<dbReference type="InterPro" id="IPR013123">
    <property type="entry name" value="SpoU_subst-bd"/>
</dbReference>
<dbReference type="Pfam" id="PF08032">
    <property type="entry name" value="SpoU_sub_bind"/>
    <property type="match status" value="1"/>
</dbReference>
<feature type="domain" description="RNA 2-O ribose methyltransferase substrate binding" evidence="4">
    <location>
        <begin position="56"/>
        <end position="129"/>
    </location>
</feature>
<dbReference type="InterPro" id="IPR029026">
    <property type="entry name" value="tRNA_m1G_MTases_N"/>
</dbReference>
<dbReference type="SUPFAM" id="SSF75217">
    <property type="entry name" value="alpha/beta knot"/>
    <property type="match status" value="1"/>
</dbReference>
<dbReference type="PANTHER" id="PTHR46429">
    <property type="entry name" value="23S RRNA (GUANOSINE-2'-O-)-METHYLTRANSFERASE RLMB"/>
    <property type="match status" value="1"/>
</dbReference>
<dbReference type="Proteomes" id="UP001596060">
    <property type="component" value="Unassembled WGS sequence"/>
</dbReference>
<accession>A0ABW0PCA5</accession>
<evidence type="ECO:0000313" key="5">
    <source>
        <dbReference type="EMBL" id="MFC5509494.1"/>
    </source>
</evidence>
<dbReference type="RefSeq" id="WP_066725052.1">
    <property type="nucleotide sequence ID" value="NZ_JBHSLU010000167.1"/>
</dbReference>
<evidence type="ECO:0000256" key="2">
    <source>
        <dbReference type="ARBA" id="ARBA00022679"/>
    </source>
</evidence>
<evidence type="ECO:0000313" key="6">
    <source>
        <dbReference type="Proteomes" id="UP001596060"/>
    </source>
</evidence>
<keyword evidence="6" id="KW-1185">Reference proteome</keyword>
<evidence type="ECO:0000256" key="1">
    <source>
        <dbReference type="ARBA" id="ARBA00022603"/>
    </source>
</evidence>
<organism evidence="5 6">
    <name type="scientific">Bosea massiliensis</name>
    <dbReference type="NCBI Taxonomy" id="151419"/>
    <lineage>
        <taxon>Bacteria</taxon>
        <taxon>Pseudomonadati</taxon>
        <taxon>Pseudomonadota</taxon>
        <taxon>Alphaproteobacteria</taxon>
        <taxon>Hyphomicrobiales</taxon>
        <taxon>Boseaceae</taxon>
        <taxon>Bosea</taxon>
    </lineage>
</organism>
<dbReference type="EMBL" id="JBHSLU010000167">
    <property type="protein sequence ID" value="MFC5509494.1"/>
    <property type="molecule type" value="Genomic_DNA"/>
</dbReference>
<dbReference type="PANTHER" id="PTHR46429:SF1">
    <property type="entry name" value="23S RRNA (GUANOSINE-2'-O-)-METHYLTRANSFERASE RLMB"/>
    <property type="match status" value="1"/>
</dbReference>
<comment type="caution">
    <text evidence="5">The sequence shown here is derived from an EMBL/GenBank/DDBJ whole genome shotgun (WGS) entry which is preliminary data.</text>
</comment>